<dbReference type="InterPro" id="IPR036423">
    <property type="entry name" value="SOD-like_Cu/Zn_dom_sf"/>
</dbReference>
<comment type="similarity">
    <text evidence="1">Belongs to the Cu-Zn superoxide dismutase family.</text>
</comment>
<dbReference type="EMBL" id="SIRS01000004">
    <property type="protein sequence ID" value="TBN15470.1"/>
    <property type="molecule type" value="Genomic_DNA"/>
</dbReference>
<dbReference type="AlphaFoldDB" id="A0A4Q9FMN2"/>
<keyword evidence="3" id="KW-1185">Reference proteome</keyword>
<evidence type="ECO:0008006" key="4">
    <source>
        <dbReference type="Google" id="ProtNLM"/>
    </source>
</evidence>
<accession>A0A4Q9FMN2</accession>
<dbReference type="Gene3D" id="2.60.40.200">
    <property type="entry name" value="Superoxide dismutase, copper/zinc binding domain"/>
    <property type="match status" value="1"/>
</dbReference>
<dbReference type="RefSeq" id="WP_130936955.1">
    <property type="nucleotide sequence ID" value="NZ_BMEE01000004.1"/>
</dbReference>
<dbReference type="GO" id="GO:0046872">
    <property type="term" value="F:metal ion binding"/>
    <property type="evidence" value="ECO:0007669"/>
    <property type="project" value="InterPro"/>
</dbReference>
<proteinExistence type="inferred from homology"/>
<dbReference type="OrthoDB" id="9792957at2"/>
<name>A0A4Q9FMN2_9FLAO</name>
<dbReference type="PROSITE" id="PS51257">
    <property type="entry name" value="PROKAR_LIPOPROTEIN"/>
    <property type="match status" value="1"/>
</dbReference>
<evidence type="ECO:0000313" key="2">
    <source>
        <dbReference type="EMBL" id="TBN15470.1"/>
    </source>
</evidence>
<gene>
    <name evidence="2" type="ORF">EYD46_10055</name>
</gene>
<evidence type="ECO:0000313" key="3">
    <source>
        <dbReference type="Proteomes" id="UP000292372"/>
    </source>
</evidence>
<protein>
    <recommendedName>
        <fullName evidence="4">Superoxide dismutase family protein</fullName>
    </recommendedName>
</protein>
<dbReference type="SUPFAM" id="SSF49329">
    <property type="entry name" value="Cu,Zn superoxide dismutase-like"/>
    <property type="match status" value="1"/>
</dbReference>
<organism evidence="2 3">
    <name type="scientific">Hyunsoonleella pacifica</name>
    <dbReference type="NCBI Taxonomy" id="1080224"/>
    <lineage>
        <taxon>Bacteria</taxon>
        <taxon>Pseudomonadati</taxon>
        <taxon>Bacteroidota</taxon>
        <taxon>Flavobacteriia</taxon>
        <taxon>Flavobacteriales</taxon>
        <taxon>Flavobacteriaceae</taxon>
    </lineage>
</organism>
<comment type="caution">
    <text evidence="2">The sequence shown here is derived from an EMBL/GenBank/DDBJ whole genome shotgun (WGS) entry which is preliminary data.</text>
</comment>
<evidence type="ECO:0000256" key="1">
    <source>
        <dbReference type="ARBA" id="ARBA00010457"/>
    </source>
</evidence>
<dbReference type="Proteomes" id="UP000292372">
    <property type="component" value="Unassembled WGS sequence"/>
</dbReference>
<reference evidence="2 3" key="1">
    <citation type="journal article" date="2015" name="Int. J. Syst. Evol. Microbiol.">
        <title>Hyunsoonleella pacifica sp. nov., isolated from seawater of South Pacific Gyre.</title>
        <authorList>
            <person name="Gao X."/>
            <person name="Zhang Z."/>
            <person name="Dai X."/>
            <person name="Zhang X.H."/>
        </authorList>
    </citation>
    <scope>NUCLEOTIDE SEQUENCE [LARGE SCALE GENOMIC DNA]</scope>
    <source>
        <strain evidence="2 3">SW033</strain>
    </source>
</reference>
<dbReference type="GO" id="GO:0006801">
    <property type="term" value="P:superoxide metabolic process"/>
    <property type="evidence" value="ECO:0007669"/>
    <property type="project" value="InterPro"/>
</dbReference>
<sequence length="162" mass="17716">MVFIKNHTILLLLTLFVFTSCKKNNEEEKTVEPDVKVAIVKPRKIKVVLSPESNTNASGKVMLKTENNSVTITAIVSGLTPGEHALYIQDNTKEIDNNSKFIGKLIADESGNGTLSKTTEDWCVGCDNVTKDILGKHIVVYTKINDSSNALETSVNCSGFIK</sequence>